<accession>A0A8D8TLI4</accession>
<evidence type="ECO:0000313" key="2">
    <source>
        <dbReference type="EMBL" id="CAG6687566.1"/>
    </source>
</evidence>
<feature type="compositionally biased region" description="Low complexity" evidence="1">
    <location>
        <begin position="29"/>
        <end position="39"/>
    </location>
</feature>
<reference evidence="2" key="1">
    <citation type="submission" date="2021-05" db="EMBL/GenBank/DDBJ databases">
        <authorList>
            <person name="Alioto T."/>
            <person name="Alioto T."/>
            <person name="Gomez Garrido J."/>
        </authorList>
    </citation>
    <scope>NUCLEOTIDE SEQUENCE</scope>
</reference>
<evidence type="ECO:0000256" key="1">
    <source>
        <dbReference type="SAM" id="MobiDB-lite"/>
    </source>
</evidence>
<protein>
    <submittedName>
        <fullName evidence="2">Uncharacterized protein</fullName>
    </submittedName>
</protein>
<name>A0A8D8TLI4_9HEMI</name>
<dbReference type="EMBL" id="HBUF01282102">
    <property type="protein sequence ID" value="CAG6687566.1"/>
    <property type="molecule type" value="Transcribed_RNA"/>
</dbReference>
<feature type="compositionally biased region" description="Polar residues" evidence="1">
    <location>
        <begin position="1"/>
        <end position="15"/>
    </location>
</feature>
<feature type="compositionally biased region" description="Basic and acidic residues" evidence="1">
    <location>
        <begin position="17"/>
        <end position="28"/>
    </location>
</feature>
<sequence>MHTNTRPSRDTSILRTKNPEKLTYRQEKTSTSSSSTYTTKFQNRTKYKLHIKRDINQTHPARNIHTKHYVPGNTHLAHAIDAMVHEIVWQHIEHIIDTHLHTHNNTKIH</sequence>
<feature type="region of interest" description="Disordered" evidence="1">
    <location>
        <begin position="1"/>
        <end position="43"/>
    </location>
</feature>
<dbReference type="AlphaFoldDB" id="A0A8D8TLI4"/>
<proteinExistence type="predicted"/>
<organism evidence="2">
    <name type="scientific">Cacopsylla melanoneura</name>
    <dbReference type="NCBI Taxonomy" id="428564"/>
    <lineage>
        <taxon>Eukaryota</taxon>
        <taxon>Metazoa</taxon>
        <taxon>Ecdysozoa</taxon>
        <taxon>Arthropoda</taxon>
        <taxon>Hexapoda</taxon>
        <taxon>Insecta</taxon>
        <taxon>Pterygota</taxon>
        <taxon>Neoptera</taxon>
        <taxon>Paraneoptera</taxon>
        <taxon>Hemiptera</taxon>
        <taxon>Sternorrhyncha</taxon>
        <taxon>Psylloidea</taxon>
        <taxon>Psyllidae</taxon>
        <taxon>Psyllinae</taxon>
        <taxon>Cacopsylla</taxon>
    </lineage>
</organism>